<keyword evidence="2" id="KW-0539">Nucleus</keyword>
<dbReference type="InterPro" id="IPR045347">
    <property type="entry name" value="HIND"/>
</dbReference>
<comment type="caution">
    <text evidence="4">The sequence shown here is derived from an EMBL/GenBank/DDBJ whole genome shotgun (WGS) entry which is preliminary data.</text>
</comment>
<accession>A0AAD9K8B4</accession>
<feature type="domain" description="HTH CENPB-type" evidence="3">
    <location>
        <begin position="62"/>
        <end position="133"/>
    </location>
</feature>
<evidence type="ECO:0000313" key="5">
    <source>
        <dbReference type="Proteomes" id="UP001208570"/>
    </source>
</evidence>
<reference evidence="4" key="1">
    <citation type="journal article" date="2023" name="Mol. Biol. Evol.">
        <title>Third-Generation Sequencing Reveals the Adaptive Role of the Epigenome in Three Deep-Sea Polychaetes.</title>
        <authorList>
            <person name="Perez M."/>
            <person name="Aroh O."/>
            <person name="Sun Y."/>
            <person name="Lan Y."/>
            <person name="Juniper S.K."/>
            <person name="Young C.R."/>
            <person name="Angers B."/>
            <person name="Qian P.Y."/>
        </authorList>
    </citation>
    <scope>NUCLEOTIDE SEQUENCE</scope>
    <source>
        <strain evidence="4">P08H-3</strain>
    </source>
</reference>
<keyword evidence="5" id="KW-1185">Reference proteome</keyword>
<protein>
    <recommendedName>
        <fullName evidence="3">HTH CENPB-type domain-containing protein</fullName>
    </recommendedName>
</protein>
<dbReference type="EMBL" id="JAODUP010000033">
    <property type="protein sequence ID" value="KAK2166938.1"/>
    <property type="molecule type" value="Genomic_DNA"/>
</dbReference>
<dbReference type="Pfam" id="PF03221">
    <property type="entry name" value="HTH_Tnp_Tc5"/>
    <property type="match status" value="1"/>
</dbReference>
<proteinExistence type="predicted"/>
<dbReference type="PROSITE" id="PS51253">
    <property type="entry name" value="HTH_CENPB"/>
    <property type="match status" value="1"/>
</dbReference>
<organism evidence="4 5">
    <name type="scientific">Paralvinella palmiformis</name>
    <dbReference type="NCBI Taxonomy" id="53620"/>
    <lineage>
        <taxon>Eukaryota</taxon>
        <taxon>Metazoa</taxon>
        <taxon>Spiralia</taxon>
        <taxon>Lophotrochozoa</taxon>
        <taxon>Annelida</taxon>
        <taxon>Polychaeta</taxon>
        <taxon>Sedentaria</taxon>
        <taxon>Canalipalpata</taxon>
        <taxon>Terebellida</taxon>
        <taxon>Terebelliformia</taxon>
        <taxon>Alvinellidae</taxon>
        <taxon>Paralvinella</taxon>
    </lineage>
</organism>
<dbReference type="InterPro" id="IPR006600">
    <property type="entry name" value="HTH_CenpB_DNA-bd_dom"/>
</dbReference>
<dbReference type="SUPFAM" id="SSF46689">
    <property type="entry name" value="Homeodomain-like"/>
    <property type="match status" value="2"/>
</dbReference>
<name>A0AAD9K8B4_9ANNE</name>
<evidence type="ECO:0000256" key="1">
    <source>
        <dbReference type="ARBA" id="ARBA00023125"/>
    </source>
</evidence>
<dbReference type="GO" id="GO:0046540">
    <property type="term" value="C:U4/U6 x U5 tri-snRNP complex"/>
    <property type="evidence" value="ECO:0007669"/>
    <property type="project" value="InterPro"/>
</dbReference>
<dbReference type="Gene3D" id="1.10.10.60">
    <property type="entry name" value="Homeodomain-like"/>
    <property type="match status" value="2"/>
</dbReference>
<dbReference type="SMART" id="SM00674">
    <property type="entry name" value="CENPB"/>
    <property type="match status" value="1"/>
</dbReference>
<dbReference type="PANTHER" id="PTHR19303:SF73">
    <property type="entry name" value="PROTEIN PDC2"/>
    <property type="match status" value="1"/>
</dbReference>
<dbReference type="AlphaFoldDB" id="A0AAD9K8B4"/>
<dbReference type="Pfam" id="PF04218">
    <property type="entry name" value="CENP-B_N"/>
    <property type="match status" value="1"/>
</dbReference>
<evidence type="ECO:0000313" key="4">
    <source>
        <dbReference type="EMBL" id="KAK2166938.1"/>
    </source>
</evidence>
<keyword evidence="1" id="KW-0238">DNA-binding</keyword>
<dbReference type="PANTHER" id="PTHR19303">
    <property type="entry name" value="TRANSPOSON"/>
    <property type="match status" value="1"/>
</dbReference>
<evidence type="ECO:0000259" key="3">
    <source>
        <dbReference type="PROSITE" id="PS51253"/>
    </source>
</evidence>
<dbReference type="Pfam" id="PF19252">
    <property type="entry name" value="HIND"/>
    <property type="match status" value="1"/>
</dbReference>
<dbReference type="InterPro" id="IPR009057">
    <property type="entry name" value="Homeodomain-like_sf"/>
</dbReference>
<sequence>MARRRNCCVSVATKLKALDEVDRRVKSKTEIAKRYGVPASTLSTWIKNSQSLRRSQGLINLSCKRRRMGKFANLDAALAVWCKNARAKKVMLSGQIVRAKARDIASTLGVDGFQCSDGWLSRFKQRYRISFRTKYAVHEDEVNVAIEEGADLLPPQAPTESLDLRPALNLVQKQEADSNGDNQPNIVSASMPVFSVFRDVRENAEANNAARISYSNIDNAAEGGVAIKQEPEDPETLSWEETNNIDNAAEGGVAIKQEPEDPETLSWVETNQIRVQLGLKPLSVEKVTKMKPRSMPISAKSRNSNLLQATLHLIKELDAESLEVISDAIRNRLESL</sequence>
<evidence type="ECO:0000256" key="2">
    <source>
        <dbReference type="ARBA" id="ARBA00023242"/>
    </source>
</evidence>
<dbReference type="Proteomes" id="UP001208570">
    <property type="component" value="Unassembled WGS sequence"/>
</dbReference>
<dbReference type="InterPro" id="IPR007889">
    <property type="entry name" value="HTH_Psq"/>
</dbReference>
<gene>
    <name evidence="4" type="ORF">LSH36_33g04033</name>
</gene>
<dbReference type="GO" id="GO:0000398">
    <property type="term" value="P:mRNA splicing, via spliceosome"/>
    <property type="evidence" value="ECO:0007669"/>
    <property type="project" value="InterPro"/>
</dbReference>
<dbReference type="InterPro" id="IPR050863">
    <property type="entry name" value="CenT-Element_Derived"/>
</dbReference>
<dbReference type="GO" id="GO:0003677">
    <property type="term" value="F:DNA binding"/>
    <property type="evidence" value="ECO:0007669"/>
    <property type="project" value="UniProtKB-KW"/>
</dbReference>